<reference evidence="2 4" key="1">
    <citation type="submission" date="2018-06" db="EMBL/GenBank/DDBJ databases">
        <title>Complete Genome Sequence of the Microcystin-Degrading Bacterium Sphingosinicella microcystinivorans Strain B-9.</title>
        <authorList>
            <person name="Jin H."/>
            <person name="Nishizawa T."/>
            <person name="Guo Y."/>
            <person name="Nishizawa A."/>
            <person name="Park H."/>
            <person name="Kato H."/>
            <person name="Tsuji K."/>
            <person name="Harada K."/>
        </authorList>
    </citation>
    <scope>NUCLEOTIDE SEQUENCE [LARGE SCALE GENOMIC DNA]</scope>
    <source>
        <strain evidence="2 4">B9</strain>
    </source>
</reference>
<evidence type="ECO:0000259" key="1">
    <source>
        <dbReference type="Pfam" id="PF01738"/>
    </source>
</evidence>
<dbReference type="Gene3D" id="3.40.50.1820">
    <property type="entry name" value="alpha/beta hydrolase"/>
    <property type="match status" value="1"/>
</dbReference>
<dbReference type="AlphaFoldDB" id="A0AAD1D6T7"/>
<dbReference type="RefSeq" id="WP_121048342.1">
    <property type="nucleotide sequence ID" value="NZ_AP018711.1"/>
</dbReference>
<dbReference type="SUPFAM" id="SSF53474">
    <property type="entry name" value="alpha/beta-Hydrolases"/>
    <property type="match status" value="1"/>
</dbReference>
<dbReference type="Proteomes" id="UP000276029">
    <property type="component" value="Unassembled WGS sequence"/>
</dbReference>
<dbReference type="PANTHER" id="PTHR46623:SF6">
    <property type="entry name" value="ALPHA_BETA-HYDROLASES SUPERFAMILY PROTEIN"/>
    <property type="match status" value="1"/>
</dbReference>
<dbReference type="KEGG" id="smic:SmB9_24480"/>
<evidence type="ECO:0000313" key="4">
    <source>
        <dbReference type="Proteomes" id="UP000275727"/>
    </source>
</evidence>
<keyword evidence="5" id="KW-1185">Reference proteome</keyword>
<gene>
    <name evidence="3" type="ORF">DFR51_1377</name>
    <name evidence="2" type="ORF">SmB9_24480</name>
</gene>
<dbReference type="PANTHER" id="PTHR46623">
    <property type="entry name" value="CARBOXYMETHYLENEBUTENOLIDASE-RELATED"/>
    <property type="match status" value="1"/>
</dbReference>
<dbReference type="Proteomes" id="UP000275727">
    <property type="component" value="Chromosome"/>
</dbReference>
<dbReference type="EMBL" id="RBWX01000007">
    <property type="protein sequence ID" value="RKS91806.1"/>
    <property type="molecule type" value="Genomic_DNA"/>
</dbReference>
<dbReference type="InterPro" id="IPR002925">
    <property type="entry name" value="Dienelactn_hydro"/>
</dbReference>
<dbReference type="Pfam" id="PF01738">
    <property type="entry name" value="DLH"/>
    <property type="match status" value="1"/>
</dbReference>
<sequence length="291" mass="31340">MTTDRLPEDRNWVASTGLSRRGVLVGGTFAAGFAAAVQPVAASTLKTDLKGLDERMLSISVQQGQMPAYRVKPAGSGRAPVILVVHEIFGVHEWIKDICRRLAHAGYYAIAPDLYARWGDATKESDIQTLISGIVSKVPDAIVMDDLDRAAAFAAADGGDSSKLGITGFCWGGRITWLYAAHSPRVDAGVAWYGRLTGENKPPIITSQPIEIAARLKAPVLGLYGGKDKGIPVADVDAMKAALEKAKSRSKIILYPEADHGFLADYRPSYNETAAKAAWGEALDWFKTRLK</sequence>
<dbReference type="EMBL" id="AP018711">
    <property type="protein sequence ID" value="BBE34790.1"/>
    <property type="molecule type" value="Genomic_DNA"/>
</dbReference>
<evidence type="ECO:0000313" key="2">
    <source>
        <dbReference type="EMBL" id="BBE34790.1"/>
    </source>
</evidence>
<evidence type="ECO:0000313" key="5">
    <source>
        <dbReference type="Proteomes" id="UP000276029"/>
    </source>
</evidence>
<feature type="domain" description="Dienelactone hydrolase" evidence="1">
    <location>
        <begin position="66"/>
        <end position="288"/>
    </location>
</feature>
<dbReference type="InterPro" id="IPR006311">
    <property type="entry name" value="TAT_signal"/>
</dbReference>
<evidence type="ECO:0000313" key="3">
    <source>
        <dbReference type="EMBL" id="RKS91806.1"/>
    </source>
</evidence>
<dbReference type="InterPro" id="IPR029058">
    <property type="entry name" value="AB_hydrolase_fold"/>
</dbReference>
<dbReference type="PROSITE" id="PS51318">
    <property type="entry name" value="TAT"/>
    <property type="match status" value="1"/>
</dbReference>
<name>A0AAD1D6T7_SPHMI</name>
<protein>
    <submittedName>
        <fullName evidence="2">Carboxymethylenebutenolidase</fullName>
    </submittedName>
</protein>
<proteinExistence type="predicted"/>
<reference evidence="3 5" key="2">
    <citation type="submission" date="2018-10" db="EMBL/GenBank/DDBJ databases">
        <title>Genomic Encyclopedia of Type Strains, Phase IV (KMG-IV): sequencing the most valuable type-strain genomes for metagenomic binning, comparative biology and taxonomic classification.</title>
        <authorList>
            <person name="Goeker M."/>
        </authorList>
    </citation>
    <scope>NUCLEOTIDE SEQUENCE [LARGE SCALE GENOMIC DNA]</scope>
    <source>
        <strain evidence="3 5">DSM 19791</strain>
    </source>
</reference>
<dbReference type="InterPro" id="IPR051049">
    <property type="entry name" value="Dienelactone_hydrolase-like"/>
</dbReference>
<accession>A0AAD1D6T7</accession>
<organism evidence="2 4">
    <name type="scientific">Sphingosinicella microcystinivorans</name>
    <dbReference type="NCBI Taxonomy" id="335406"/>
    <lineage>
        <taxon>Bacteria</taxon>
        <taxon>Pseudomonadati</taxon>
        <taxon>Pseudomonadota</taxon>
        <taxon>Alphaproteobacteria</taxon>
        <taxon>Sphingomonadales</taxon>
        <taxon>Sphingosinicellaceae</taxon>
        <taxon>Sphingosinicella</taxon>
    </lineage>
</organism>
<dbReference type="GO" id="GO:0016787">
    <property type="term" value="F:hydrolase activity"/>
    <property type="evidence" value="ECO:0007669"/>
    <property type="project" value="InterPro"/>
</dbReference>